<dbReference type="InterPro" id="IPR036895">
    <property type="entry name" value="Uracil-DNA_glycosylase-like_sf"/>
</dbReference>
<evidence type="ECO:0000256" key="7">
    <source>
        <dbReference type="ARBA" id="ARBA00023204"/>
    </source>
</evidence>
<dbReference type="SUPFAM" id="SSF52141">
    <property type="entry name" value="Uracil-DNA glycosylase-like"/>
    <property type="match status" value="1"/>
</dbReference>
<keyword evidence="6" id="KW-0411">Iron-sulfur</keyword>
<dbReference type="PANTHER" id="PTHR33693">
    <property type="entry name" value="TYPE-5 URACIL-DNA GLYCOSYLASE"/>
    <property type="match status" value="1"/>
</dbReference>
<keyword evidence="2" id="KW-0479">Metal-binding</keyword>
<dbReference type="GO" id="GO:0097506">
    <property type="term" value="F:deaminated base DNA N-glycosylase activity"/>
    <property type="evidence" value="ECO:0007669"/>
    <property type="project" value="UniProtKB-ARBA"/>
</dbReference>
<evidence type="ECO:0000256" key="3">
    <source>
        <dbReference type="ARBA" id="ARBA00022763"/>
    </source>
</evidence>
<sequence>MAKQKQNQNDCQFSLNMLELIINMTEPKTLSAVNKALKAKFKGKKLVFGRGVVGARVVVVSDMLDLHGEKEAKPVGGPNARLLNVLLKRAGVSPSRVYVTNVIKYRPISDKLPTPKEIRNHAVFLKDEIRSVNPEFVVTLGDLALNGVGLRVPIENVHGRTFPLGTCQLMPTFLPNHALKDPTKRILLEEDFARLRILIKGPKQVA</sequence>
<protein>
    <submittedName>
        <fullName evidence="9">Uracil-DNA glycosylase, family 4</fullName>
    </submittedName>
</protein>
<dbReference type="InterPro" id="IPR051536">
    <property type="entry name" value="UDG_Type-4/5"/>
</dbReference>
<proteinExistence type="predicted"/>
<evidence type="ECO:0000259" key="8">
    <source>
        <dbReference type="SMART" id="SM00986"/>
    </source>
</evidence>
<accession>A0A0G1I024</accession>
<dbReference type="EMBL" id="LCIJ01000008">
    <property type="protein sequence ID" value="KKT52756.1"/>
    <property type="molecule type" value="Genomic_DNA"/>
</dbReference>
<keyword evidence="5" id="KW-0408">Iron</keyword>
<organism evidence="9 10">
    <name type="scientific">candidate division Kazan bacterium GW2011_GWA1_44_22</name>
    <dbReference type="NCBI Taxonomy" id="1620410"/>
    <lineage>
        <taxon>Bacteria</taxon>
        <taxon>Bacteria division Kazan-3B-28</taxon>
    </lineage>
</organism>
<dbReference type="InterPro" id="IPR005122">
    <property type="entry name" value="Uracil-DNA_glycosylase-like"/>
</dbReference>
<name>A0A0G1I024_UNCK3</name>
<evidence type="ECO:0000256" key="1">
    <source>
        <dbReference type="ARBA" id="ARBA00022485"/>
    </source>
</evidence>
<reference evidence="9 10" key="1">
    <citation type="journal article" date="2015" name="Nature">
        <title>rRNA introns, odd ribosomes, and small enigmatic genomes across a large radiation of phyla.</title>
        <authorList>
            <person name="Brown C.T."/>
            <person name="Hug L.A."/>
            <person name="Thomas B.C."/>
            <person name="Sharon I."/>
            <person name="Castelle C.J."/>
            <person name="Singh A."/>
            <person name="Wilkins M.J."/>
            <person name="Williams K.H."/>
            <person name="Banfield J.F."/>
        </authorList>
    </citation>
    <scope>NUCLEOTIDE SEQUENCE [LARGE SCALE GENOMIC DNA]</scope>
</reference>
<keyword evidence="1" id="KW-0004">4Fe-4S</keyword>
<evidence type="ECO:0000313" key="9">
    <source>
        <dbReference type="EMBL" id="KKT52756.1"/>
    </source>
</evidence>
<evidence type="ECO:0000256" key="5">
    <source>
        <dbReference type="ARBA" id="ARBA00023004"/>
    </source>
</evidence>
<evidence type="ECO:0000256" key="4">
    <source>
        <dbReference type="ARBA" id="ARBA00022801"/>
    </source>
</evidence>
<dbReference type="Proteomes" id="UP000034752">
    <property type="component" value="Unassembled WGS sequence"/>
</dbReference>
<dbReference type="Gene3D" id="3.40.470.10">
    <property type="entry name" value="Uracil-DNA glycosylase-like domain"/>
    <property type="match status" value="1"/>
</dbReference>
<dbReference type="PANTHER" id="PTHR33693:SF1">
    <property type="entry name" value="TYPE-4 URACIL-DNA GLYCOSYLASE"/>
    <property type="match status" value="1"/>
</dbReference>
<dbReference type="AlphaFoldDB" id="A0A0G1I024"/>
<keyword evidence="3" id="KW-0227">DNA damage</keyword>
<evidence type="ECO:0000256" key="6">
    <source>
        <dbReference type="ARBA" id="ARBA00023014"/>
    </source>
</evidence>
<feature type="domain" description="Uracil-DNA glycosylase-like" evidence="8">
    <location>
        <begin position="48"/>
        <end position="193"/>
    </location>
</feature>
<evidence type="ECO:0000313" key="10">
    <source>
        <dbReference type="Proteomes" id="UP000034752"/>
    </source>
</evidence>
<keyword evidence="4" id="KW-0378">Hydrolase</keyword>
<dbReference type="GO" id="GO:0046872">
    <property type="term" value="F:metal ion binding"/>
    <property type="evidence" value="ECO:0007669"/>
    <property type="project" value="UniProtKB-KW"/>
</dbReference>
<keyword evidence="7" id="KW-0234">DNA repair</keyword>
<dbReference type="SMART" id="SM00987">
    <property type="entry name" value="UreE_C"/>
    <property type="match status" value="1"/>
</dbReference>
<dbReference type="SMART" id="SM00986">
    <property type="entry name" value="UDG"/>
    <property type="match status" value="1"/>
</dbReference>
<dbReference type="GO" id="GO:0006281">
    <property type="term" value="P:DNA repair"/>
    <property type="evidence" value="ECO:0007669"/>
    <property type="project" value="UniProtKB-KW"/>
</dbReference>
<evidence type="ECO:0000256" key="2">
    <source>
        <dbReference type="ARBA" id="ARBA00022723"/>
    </source>
</evidence>
<dbReference type="GO" id="GO:0051539">
    <property type="term" value="F:4 iron, 4 sulfur cluster binding"/>
    <property type="evidence" value="ECO:0007669"/>
    <property type="project" value="UniProtKB-KW"/>
</dbReference>
<gene>
    <name evidence="9" type="ORF">VE96_C0008G0007</name>
</gene>
<comment type="caution">
    <text evidence="9">The sequence shown here is derived from an EMBL/GenBank/DDBJ whole genome shotgun (WGS) entry which is preliminary data.</text>
</comment>
<dbReference type="Pfam" id="PF03167">
    <property type="entry name" value="UDG"/>
    <property type="match status" value="1"/>
</dbReference>